<keyword evidence="1" id="KW-0175">Coiled coil</keyword>
<evidence type="ECO:0000256" key="2">
    <source>
        <dbReference type="SAM" id="MobiDB-lite"/>
    </source>
</evidence>
<evidence type="ECO:0000256" key="1">
    <source>
        <dbReference type="SAM" id="Coils"/>
    </source>
</evidence>
<evidence type="ECO:0000313" key="4">
    <source>
        <dbReference type="Proteomes" id="UP001460270"/>
    </source>
</evidence>
<evidence type="ECO:0000313" key="3">
    <source>
        <dbReference type="EMBL" id="KAK7945536.1"/>
    </source>
</evidence>
<dbReference type="Proteomes" id="UP001460270">
    <property type="component" value="Unassembled WGS sequence"/>
</dbReference>
<proteinExistence type="predicted"/>
<dbReference type="PANTHER" id="PTHR11505">
    <property type="entry name" value="L1 TRANSPOSABLE ELEMENT-RELATED"/>
    <property type="match status" value="1"/>
</dbReference>
<dbReference type="Gene3D" id="3.30.70.1820">
    <property type="entry name" value="L1 transposable element, RRM domain"/>
    <property type="match status" value="1"/>
</dbReference>
<dbReference type="AlphaFoldDB" id="A0AAW0Q367"/>
<organism evidence="3 4">
    <name type="scientific">Mugilogobius chulae</name>
    <name type="common">yellowstripe goby</name>
    <dbReference type="NCBI Taxonomy" id="88201"/>
    <lineage>
        <taxon>Eukaryota</taxon>
        <taxon>Metazoa</taxon>
        <taxon>Chordata</taxon>
        <taxon>Craniata</taxon>
        <taxon>Vertebrata</taxon>
        <taxon>Euteleostomi</taxon>
        <taxon>Actinopterygii</taxon>
        <taxon>Neopterygii</taxon>
        <taxon>Teleostei</taxon>
        <taxon>Neoteleostei</taxon>
        <taxon>Acanthomorphata</taxon>
        <taxon>Gobiaria</taxon>
        <taxon>Gobiiformes</taxon>
        <taxon>Gobioidei</taxon>
        <taxon>Gobiidae</taxon>
        <taxon>Gobionellinae</taxon>
        <taxon>Mugilogobius</taxon>
    </lineage>
</organism>
<dbReference type="EMBL" id="JBBPFD010000001">
    <property type="protein sequence ID" value="KAK7945536.1"/>
    <property type="molecule type" value="Genomic_DNA"/>
</dbReference>
<keyword evidence="4" id="KW-1185">Reference proteome</keyword>
<name>A0AAW0Q367_9GOBI</name>
<feature type="coiled-coil region" evidence="1">
    <location>
        <begin position="29"/>
        <end position="84"/>
    </location>
</feature>
<accession>A0AAW0Q367</accession>
<feature type="region of interest" description="Disordered" evidence="2">
    <location>
        <begin position="1"/>
        <end position="24"/>
    </location>
</feature>
<comment type="caution">
    <text evidence="3">The sequence shown here is derived from an EMBL/GenBank/DDBJ whole genome shotgun (WGS) entry which is preliminary data.</text>
</comment>
<protein>
    <recommendedName>
        <fullName evidence="5">L1 transposable element RRM domain-containing protein</fullName>
    </recommendedName>
</protein>
<dbReference type="Gene3D" id="1.20.5.340">
    <property type="match status" value="1"/>
</dbReference>
<dbReference type="InterPro" id="IPR004244">
    <property type="entry name" value="Transposase_22"/>
</dbReference>
<evidence type="ECO:0008006" key="5">
    <source>
        <dbReference type="Google" id="ProtNLM"/>
    </source>
</evidence>
<gene>
    <name evidence="3" type="ORF">WMY93_001264</name>
</gene>
<reference evidence="4" key="1">
    <citation type="submission" date="2024-04" db="EMBL/GenBank/DDBJ databases">
        <title>Salinicola lusitanus LLJ914,a marine bacterium isolated from the Okinawa Trough.</title>
        <authorList>
            <person name="Li J."/>
        </authorList>
    </citation>
    <scope>NUCLEOTIDE SEQUENCE [LARGE SCALE GENOMIC DNA]</scope>
</reference>
<sequence>MDQASVNPRVRRAWGAAGPRSPLQREHTLANIEQAVSTLSEQVQEMETRIGANEDNVTDALARISKMEKEIVFLREKSDDLENRSRRSNVRLINVPEKAEGNNMVIYIERLIPRLFGQEHFPTPVTIERAHRLGRYADRTRPVVVKFLNYKDKEKVLRLAREKGPLFIDEQRISFYPDYSVELQRKITGYREVKKKLREKNIEYANRYPAKLRIRHQSTYHLFSTPTEVEGFLSSLDE</sequence>